<evidence type="ECO:0000313" key="4">
    <source>
        <dbReference type="Proteomes" id="UP000274327"/>
    </source>
</evidence>
<feature type="region of interest" description="Disordered" evidence="1">
    <location>
        <begin position="67"/>
        <end position="91"/>
    </location>
</feature>
<organism evidence="3 4">
    <name type="scientific">Brachybacterium paraconglomeratum</name>
    <dbReference type="NCBI Taxonomy" id="173362"/>
    <lineage>
        <taxon>Bacteria</taxon>
        <taxon>Bacillati</taxon>
        <taxon>Actinomycetota</taxon>
        <taxon>Actinomycetes</taxon>
        <taxon>Micrococcales</taxon>
        <taxon>Dermabacteraceae</taxon>
        <taxon>Brachybacterium</taxon>
    </lineage>
</organism>
<evidence type="ECO:0000256" key="1">
    <source>
        <dbReference type="SAM" id="MobiDB-lite"/>
    </source>
</evidence>
<dbReference type="Gene3D" id="3.40.50.300">
    <property type="entry name" value="P-loop containing nucleotide triphosphate hydrolases"/>
    <property type="match status" value="1"/>
</dbReference>
<dbReference type="InterPro" id="IPR001650">
    <property type="entry name" value="Helicase_C-like"/>
</dbReference>
<keyword evidence="3" id="KW-0067">ATP-binding</keyword>
<dbReference type="PROSITE" id="PS51194">
    <property type="entry name" value="HELICASE_CTER"/>
    <property type="match status" value="1"/>
</dbReference>
<dbReference type="CDD" id="cd18785">
    <property type="entry name" value="SF2_C"/>
    <property type="match status" value="1"/>
</dbReference>
<dbReference type="Proteomes" id="UP000274327">
    <property type="component" value="Unassembled WGS sequence"/>
</dbReference>
<sequence>MRPTLTERYEFRQRLVEDLVEDLHGPSTPDEVLDELPLDRYITGILWPAPSDGIVTSSSDAEFMEDAVSGEARPTEAAPDSPVASSRMSKPSSIGMTFTVDPALTSTVTLRSRAARYKDESDGESDVWRRVEVPLPTIDIELTGTDGTSRTHAFEDGSLELFVLVRRPDPKFGTITITAVLRNTQRRQSSSELADGYSWFQVGIDAHTGAPAILDRRILDPYVPDDEDLRSSALLYRDQHSFAAGHGCSVEWPEDVVDSRTRTVQTVFVPRSEVLRAKPGDSSADLSLGFLASGGREEVVRELEVLCDEYETWLENRSHSLSDPGTKDFVRDELRPTASGNLKKGAEALQRIRAGLTLLRDDDRAFEAFQLANSAMHEQRSRQDWIRSGATGPFELKDQRWRSFQIAFILINLPSLSDRQSTERDIAELLWFPAGGGKTEAYLGLIAYLIVLRRLRDRNVEGTAVIMRYTLRLLTIQQFERAAMLICSLERLRRDNDERLGTSRFGIGLWVGAASTPNTVAQARTALNKIRRGEPVETENPMQLKACPWCGARLDVGSYSTSRQPARCWIRCPRSTCDFHLGDGLPVHVVDEDVYRERPELIIGTVDKFARMAWDGSTATLFGRVENSDIGPDLIIQDELHLISGPLGSTVGLFETAVDLAAGRDVAGSFQRPKLIASTATIRRAEGQINSVFARDSALFPPPGINPDDSFFAEPSSRLELGSREYLGVMAPGTSQTTLMVRVYASLLHTTYRSRGTISDEVLDPYWTLIGYFNSLRVLGSAYLQVSDDVGKRLDLLATRSGLDAPREIYAGTEELTSRRASSDIPETLKLLESGLTSERKPLDVVLATNMISVGLDVDRLGLMTVMGQPPSSAEYIQATSRVGRKHPGLVVTIFNTAKSRDRSHYESFNDFHGSLYRAVEATSATPFATRSRDRALHAAFVAAVRMLIPEMRGEEHVKNFRGSSPAVDLIRRRFLDRVLKVAGEDARTATDRDLAELVMNWEQADHLTHYGKRNEPLTSLLADASTLIANPDLAPENRLQPPWSTPRSMRDVDAETGLYSARMPSSTIDLQEEN</sequence>
<dbReference type="InterPro" id="IPR027417">
    <property type="entry name" value="P-loop_NTPase"/>
</dbReference>
<dbReference type="AlphaFoldDB" id="A0A3R8RQH6"/>
<dbReference type="Pfam" id="PF00271">
    <property type="entry name" value="Helicase_C"/>
    <property type="match status" value="1"/>
</dbReference>
<dbReference type="SUPFAM" id="SSF52540">
    <property type="entry name" value="P-loop containing nucleoside triphosphate hydrolases"/>
    <property type="match status" value="1"/>
</dbReference>
<accession>A0A3R8RQH6</accession>
<keyword evidence="3" id="KW-0347">Helicase</keyword>
<dbReference type="GO" id="GO:0004386">
    <property type="term" value="F:helicase activity"/>
    <property type="evidence" value="ECO:0007669"/>
    <property type="project" value="UniProtKB-KW"/>
</dbReference>
<proteinExistence type="predicted"/>
<reference evidence="3 4" key="1">
    <citation type="submission" date="2018-07" db="EMBL/GenBank/DDBJ databases">
        <title>Brachybacteriurn paraconglorneratum KCTC 9916.</title>
        <authorList>
            <person name="Li Y."/>
        </authorList>
    </citation>
    <scope>NUCLEOTIDE SEQUENCE [LARGE SCALE GENOMIC DNA]</scope>
    <source>
        <strain evidence="3 4">KCTC 9916</strain>
    </source>
</reference>
<keyword evidence="3" id="KW-0547">Nucleotide-binding</keyword>
<name>A0A3R8RQH6_9MICO</name>
<feature type="domain" description="Helicase C-terminal" evidence="2">
    <location>
        <begin position="778"/>
        <end position="934"/>
    </location>
</feature>
<comment type="caution">
    <text evidence="3">The sequence shown here is derived from an EMBL/GenBank/DDBJ whole genome shotgun (WGS) entry which is preliminary data.</text>
</comment>
<evidence type="ECO:0000313" key="3">
    <source>
        <dbReference type="EMBL" id="RRR19174.1"/>
    </source>
</evidence>
<evidence type="ECO:0000259" key="2">
    <source>
        <dbReference type="PROSITE" id="PS51194"/>
    </source>
</evidence>
<protein>
    <submittedName>
        <fullName evidence="3">Helicase</fullName>
    </submittedName>
</protein>
<gene>
    <name evidence="3" type="ORF">DS079_07335</name>
</gene>
<dbReference type="SMART" id="SM00490">
    <property type="entry name" value="HELICc"/>
    <property type="match status" value="1"/>
</dbReference>
<keyword evidence="4" id="KW-1185">Reference proteome</keyword>
<keyword evidence="3" id="KW-0378">Hydrolase</keyword>
<dbReference type="EMBL" id="QOCI01000004">
    <property type="protein sequence ID" value="RRR19174.1"/>
    <property type="molecule type" value="Genomic_DNA"/>
</dbReference>